<dbReference type="EMBL" id="HBHQ01021652">
    <property type="protein sequence ID" value="CAD9822800.1"/>
    <property type="molecule type" value="Transcribed_RNA"/>
</dbReference>
<dbReference type="AlphaFoldDB" id="A0A7S2XRA9"/>
<reference evidence="1" key="1">
    <citation type="submission" date="2021-01" db="EMBL/GenBank/DDBJ databases">
        <authorList>
            <person name="Corre E."/>
            <person name="Pelletier E."/>
            <person name="Niang G."/>
            <person name="Scheremetjew M."/>
            <person name="Finn R."/>
            <person name="Kale V."/>
            <person name="Holt S."/>
            <person name="Cochrane G."/>
            <person name="Meng A."/>
            <person name="Brown T."/>
            <person name="Cohen L."/>
        </authorList>
    </citation>
    <scope>NUCLEOTIDE SEQUENCE</scope>
    <source>
        <strain evidence="1">CCMP2084</strain>
    </source>
</reference>
<proteinExistence type="predicted"/>
<sequence length="504" mass="56633">MTTERMSEVLRVYLRSIAPSQMDDLWDFESRFHTGAAASRCHMLADFVEEWASQEDISSFLASESRCQALVKQLSFNTMWLGMGLQQITKAVTNSSQFHGKFMFIAPCMGCNTPYDAGGCVHSNTPDQMDLNNDQIRTFLHRSILTLQVVCELLARELEQADTLVRLLVVDVPAEITPMDWTTAQCQSGNIELLSTNNLVGVLDNCSDCLPKASMLAAAALSLIVSRRPAVALSLLDPEPLAGALHKYFVSIFRLLSNSECKVEERFGLAAYINILPLLYFLSYWPKSHKVLPKHDLDSILSSLLLNILHSAYQRDTGEEVDGPIDLDAFPELQSAKVYVETLFGENNFRRDMLQNRPMTFAIAATVEILGCWQHKKVPVTSSTINTTDNGYEPIPDCIAENSSKFDEMVTRVPETKFARDIAEKLWSRQDPKRPSKDSSLLRFPLLRSSMQCSLSSCSRDMNVSGGDLYACSGGCDGLARYCCPQHQREHWAQHKRFCKLNRR</sequence>
<dbReference type="SUPFAM" id="SSF144232">
    <property type="entry name" value="HIT/MYND zinc finger-like"/>
    <property type="match status" value="1"/>
</dbReference>
<gene>
    <name evidence="1" type="ORF">ASEP1449_LOCUS14634</name>
</gene>
<accession>A0A7S2XRA9</accession>
<evidence type="ECO:0000313" key="1">
    <source>
        <dbReference type="EMBL" id="CAD9822800.1"/>
    </source>
</evidence>
<dbReference type="Gene3D" id="6.10.140.2220">
    <property type="match status" value="1"/>
</dbReference>
<protein>
    <submittedName>
        <fullName evidence="1">Uncharacterized protein</fullName>
    </submittedName>
</protein>
<organism evidence="1">
    <name type="scientific">Attheya septentrionalis</name>
    <dbReference type="NCBI Taxonomy" id="420275"/>
    <lineage>
        <taxon>Eukaryota</taxon>
        <taxon>Sar</taxon>
        <taxon>Stramenopiles</taxon>
        <taxon>Ochrophyta</taxon>
        <taxon>Bacillariophyta</taxon>
        <taxon>Coscinodiscophyceae</taxon>
        <taxon>Chaetocerotophycidae</taxon>
        <taxon>Chaetocerotales</taxon>
        <taxon>Attheyaceae</taxon>
        <taxon>Attheya</taxon>
    </lineage>
</organism>
<name>A0A7S2XRA9_9STRA</name>